<evidence type="ECO:0000313" key="2">
    <source>
        <dbReference type="EMBL" id="KFF06365.1"/>
    </source>
</evidence>
<sequence length="457" mass="52384">MKNKILLLVLLISISGYAQRYPDFKSLRFDENYSFLENDTVSNEWYKTVKFLPLSSSKKTYVSFGGDIRFQYFYAKNENWGDGPQDNDGYVLGRYLFHADFHAGKYFRTFVQVQSSMADGRIDPSPVEQNPLEVHQAFADINIVNDGSKRLILRAGRQELTYGSQRLAAVREGPNNRQSFDGVKVMVSKQNFAADFFYSHYVVAHDGIFDDASNKDRQFWGSYLVFNKTPIIKNIDVYYLGYERAKAAFNDATGKENRQSIGTRIWGKTENWRYDGEAVYQFGDVAEKNITAWTASINAGYRFNTVKFRPEIGFKAEVISGDKKEGDNSLETFNPLFPRGAYFGLASVIGPSNLIDFHPSLSFEIAKNVDWVIDYDMFWRYSSKDGIYAPNTSLIYPGNTTTEKKIGNQLESEIIWEPNQYVYFRLEATWFQAGDYIKASGTGKNIFFTGITMQLHF</sequence>
<accession>A0A085ZPK1</accession>
<evidence type="ECO:0000259" key="1">
    <source>
        <dbReference type="Pfam" id="PF13372"/>
    </source>
</evidence>
<keyword evidence="3" id="KW-1185">Reference proteome</keyword>
<dbReference type="EMBL" id="JPRL01000001">
    <property type="protein sequence ID" value="KFF06365.1"/>
    <property type="molecule type" value="Genomic_DNA"/>
</dbReference>
<organism evidence="2 3">
    <name type="scientific">Flavobacterium reichenbachii</name>
    <dbReference type="NCBI Taxonomy" id="362418"/>
    <lineage>
        <taxon>Bacteria</taxon>
        <taxon>Pseudomonadati</taxon>
        <taxon>Bacteroidota</taxon>
        <taxon>Flavobacteriia</taxon>
        <taxon>Flavobacteriales</taxon>
        <taxon>Flavobacteriaceae</taxon>
        <taxon>Flavobacterium</taxon>
    </lineage>
</organism>
<reference evidence="2 3" key="1">
    <citation type="submission" date="2014-07" db="EMBL/GenBank/DDBJ databases">
        <title>Genome of Flavobacterium reichenbachii LMG 25512.</title>
        <authorList>
            <person name="Stropko S.J."/>
            <person name="Pipes S.E."/>
            <person name="Newman J.D."/>
        </authorList>
    </citation>
    <scope>NUCLEOTIDE SEQUENCE [LARGE SCALE GENOMIC DNA]</scope>
    <source>
        <strain evidence="2 3">LMG 25512</strain>
    </source>
</reference>
<dbReference type="eggNOG" id="ENOG502Z7RB">
    <property type="taxonomic scope" value="Bacteria"/>
</dbReference>
<evidence type="ECO:0000313" key="3">
    <source>
        <dbReference type="Proteomes" id="UP000028715"/>
    </source>
</evidence>
<dbReference type="Pfam" id="PF13372">
    <property type="entry name" value="Alginate_exp"/>
    <property type="match status" value="1"/>
</dbReference>
<dbReference type="STRING" id="362418.IW19_12940"/>
<dbReference type="OrthoDB" id="311329at2"/>
<comment type="caution">
    <text evidence="2">The sequence shown here is derived from an EMBL/GenBank/DDBJ whole genome shotgun (WGS) entry which is preliminary data.</text>
</comment>
<dbReference type="RefSeq" id="WP_035684624.1">
    <property type="nucleotide sequence ID" value="NZ_JPRL01000001.1"/>
</dbReference>
<dbReference type="InterPro" id="IPR053728">
    <property type="entry name" value="Alginate_Permeability_Chnl"/>
</dbReference>
<gene>
    <name evidence="2" type="ORF">IW19_12940</name>
</gene>
<name>A0A085ZPK1_9FLAO</name>
<dbReference type="AlphaFoldDB" id="A0A085ZPK1"/>
<dbReference type="InterPro" id="IPR025388">
    <property type="entry name" value="Alginate_export_dom"/>
</dbReference>
<dbReference type="Gene3D" id="2.40.160.100">
    <property type="match status" value="1"/>
</dbReference>
<feature type="domain" description="Alginate export" evidence="1">
    <location>
        <begin position="61"/>
        <end position="441"/>
    </location>
</feature>
<protein>
    <recommendedName>
        <fullName evidence="1">Alginate export domain-containing protein</fullName>
    </recommendedName>
</protein>
<dbReference type="Proteomes" id="UP000028715">
    <property type="component" value="Unassembled WGS sequence"/>
</dbReference>
<proteinExistence type="predicted"/>